<keyword evidence="9" id="KW-0564">Palmitate</keyword>
<dbReference type="CDD" id="cd16326">
    <property type="entry name" value="LolB"/>
    <property type="match status" value="1"/>
</dbReference>
<evidence type="ECO:0000256" key="10">
    <source>
        <dbReference type="ARBA" id="ARBA00023186"/>
    </source>
</evidence>
<dbReference type="NCBIfam" id="TIGR00548">
    <property type="entry name" value="lolB"/>
    <property type="match status" value="1"/>
</dbReference>
<dbReference type="FunCoup" id="A0A2I1DLU1">
    <property type="interactions" value="62"/>
</dbReference>
<dbReference type="InterPro" id="IPR004565">
    <property type="entry name" value="OM_lipoprot_LolB"/>
</dbReference>
<evidence type="ECO:0000256" key="3">
    <source>
        <dbReference type="ARBA" id="ARBA00011245"/>
    </source>
</evidence>
<evidence type="ECO:0000256" key="2">
    <source>
        <dbReference type="ARBA" id="ARBA00009696"/>
    </source>
</evidence>
<dbReference type="PROSITE" id="PS51257">
    <property type="entry name" value="PROKAR_LIPOPROTEIN"/>
    <property type="match status" value="1"/>
</dbReference>
<dbReference type="InterPro" id="IPR029046">
    <property type="entry name" value="LolA/LolB/LppX"/>
</dbReference>
<evidence type="ECO:0000256" key="9">
    <source>
        <dbReference type="ARBA" id="ARBA00023139"/>
    </source>
</evidence>
<evidence type="ECO:0000256" key="11">
    <source>
        <dbReference type="ARBA" id="ARBA00023237"/>
    </source>
</evidence>
<comment type="subcellular location">
    <subcellularLocation>
        <location evidence="1">Cell outer membrane</location>
        <topology evidence="1">Lipid-anchor</topology>
    </subcellularLocation>
</comment>
<keyword evidence="14" id="KW-1185">Reference proteome</keyword>
<dbReference type="RefSeq" id="WP_101537770.1">
    <property type="nucleotide sequence ID" value="NZ_MXAV01000033.1"/>
</dbReference>
<comment type="caution">
    <text evidence="13">The sequence shown here is derived from an EMBL/GenBank/DDBJ whole genome shotgun (WGS) entry which is preliminary data.</text>
</comment>
<reference evidence="13 14" key="1">
    <citation type="submission" date="2017-03" db="EMBL/GenBank/DDBJ databases">
        <title>Draft genime sequence of the acidophilic sulfur-oxidizing bacterium Acidithiobacillus sp. SH, isolated from seawater.</title>
        <authorList>
            <person name="Sharmin S."/>
            <person name="Tokuhisa M."/>
            <person name="Kanao T."/>
            <person name="Kamimura K."/>
        </authorList>
    </citation>
    <scope>NUCLEOTIDE SEQUENCE [LARGE SCALE GENOMIC DNA]</scope>
    <source>
        <strain evidence="13 14">SH</strain>
    </source>
</reference>
<evidence type="ECO:0000256" key="6">
    <source>
        <dbReference type="ARBA" id="ARBA00022729"/>
    </source>
</evidence>
<accession>A0A2I1DLU1</accession>
<evidence type="ECO:0000256" key="7">
    <source>
        <dbReference type="ARBA" id="ARBA00022927"/>
    </source>
</evidence>
<comment type="similarity">
    <text evidence="2">Belongs to the LolB family.</text>
</comment>
<sequence length="219" mass="23770">MSSTFLKTPARTVTRSSLPRLLAGSLLGLILAGCATVTPIHPGPSTLLPTSERNQVITSLKYWRASGEAALSTPKHHESFGFRWEQSPQLQELSIYDPLGRTVARITVDATGAHLETITGEHRQAQNLSTLLSMVLHVTLPARELPDWMLGLPGNSTTVINNASGLPQILRSGSWQVHYLRYAPVGGLTMPQLLQANGPDGIALRMAITHWQMGRSAQP</sequence>
<dbReference type="Gene3D" id="2.50.20.10">
    <property type="entry name" value="Lipoprotein localisation LolA/LolB/LppX"/>
    <property type="match status" value="1"/>
</dbReference>
<dbReference type="AlphaFoldDB" id="A0A2I1DLU1"/>
<dbReference type="OrthoDB" id="5296014at2"/>
<keyword evidence="11" id="KW-0998">Cell outer membrane</keyword>
<keyword evidence="12 13" id="KW-0449">Lipoprotein</keyword>
<evidence type="ECO:0000256" key="12">
    <source>
        <dbReference type="ARBA" id="ARBA00023288"/>
    </source>
</evidence>
<evidence type="ECO:0000256" key="1">
    <source>
        <dbReference type="ARBA" id="ARBA00004459"/>
    </source>
</evidence>
<organism evidence="13 14">
    <name type="scientific">Acidithiobacillus marinus</name>
    <dbReference type="NCBI Taxonomy" id="187490"/>
    <lineage>
        <taxon>Bacteria</taxon>
        <taxon>Pseudomonadati</taxon>
        <taxon>Pseudomonadota</taxon>
        <taxon>Acidithiobacillia</taxon>
        <taxon>Acidithiobacillales</taxon>
        <taxon>Acidithiobacillaceae</taxon>
        <taxon>Acidithiobacillus</taxon>
    </lineage>
</organism>
<keyword evidence="8" id="KW-0472">Membrane</keyword>
<dbReference type="InParanoid" id="A0A2I1DLU1"/>
<evidence type="ECO:0000313" key="14">
    <source>
        <dbReference type="Proteomes" id="UP000234329"/>
    </source>
</evidence>
<evidence type="ECO:0000256" key="8">
    <source>
        <dbReference type="ARBA" id="ARBA00023136"/>
    </source>
</evidence>
<name>A0A2I1DLU1_9PROT</name>
<keyword evidence="10" id="KW-0143">Chaperone</keyword>
<evidence type="ECO:0000256" key="5">
    <source>
        <dbReference type="ARBA" id="ARBA00022448"/>
    </source>
</evidence>
<comment type="subunit">
    <text evidence="3">Monomer.</text>
</comment>
<dbReference type="GO" id="GO:0009279">
    <property type="term" value="C:cell outer membrane"/>
    <property type="evidence" value="ECO:0007669"/>
    <property type="project" value="UniProtKB-SubCell"/>
</dbReference>
<dbReference type="SUPFAM" id="SSF89392">
    <property type="entry name" value="Prokaryotic lipoproteins and lipoprotein localization factors"/>
    <property type="match status" value="1"/>
</dbReference>
<dbReference type="Proteomes" id="UP000234329">
    <property type="component" value="Unassembled WGS sequence"/>
</dbReference>
<evidence type="ECO:0000313" key="13">
    <source>
        <dbReference type="EMBL" id="PKY10838.1"/>
    </source>
</evidence>
<keyword evidence="7" id="KW-0653">Protein transport</keyword>
<dbReference type="Pfam" id="PF03550">
    <property type="entry name" value="LolB"/>
    <property type="match status" value="1"/>
</dbReference>
<protein>
    <recommendedName>
        <fullName evidence="4">Outer-membrane lipoprotein LolB</fullName>
    </recommendedName>
</protein>
<dbReference type="GO" id="GO:0015031">
    <property type="term" value="P:protein transport"/>
    <property type="evidence" value="ECO:0007669"/>
    <property type="project" value="UniProtKB-KW"/>
</dbReference>
<keyword evidence="5" id="KW-0813">Transport</keyword>
<proteinExistence type="inferred from homology"/>
<evidence type="ECO:0000256" key="4">
    <source>
        <dbReference type="ARBA" id="ARBA00016202"/>
    </source>
</evidence>
<gene>
    <name evidence="13" type="ORF">B1757_07745</name>
</gene>
<keyword evidence="6" id="KW-0732">Signal</keyword>
<dbReference type="EMBL" id="MXAV01000033">
    <property type="protein sequence ID" value="PKY10838.1"/>
    <property type="molecule type" value="Genomic_DNA"/>
</dbReference>